<dbReference type="EMBL" id="PDLO01000001">
    <property type="protein sequence ID" value="PHL00014.1"/>
    <property type="molecule type" value="Genomic_DNA"/>
</dbReference>
<name>A0A2G0CJ65_9BACT</name>
<dbReference type="SMART" id="SM00047">
    <property type="entry name" value="LYZ2"/>
    <property type="match status" value="1"/>
</dbReference>
<dbReference type="RefSeq" id="WP_099104992.1">
    <property type="nucleotide sequence ID" value="NZ_JAATJF010000001.1"/>
</dbReference>
<organism evidence="4 5">
    <name type="scientific">Neolewinella marina</name>
    <dbReference type="NCBI Taxonomy" id="438751"/>
    <lineage>
        <taxon>Bacteria</taxon>
        <taxon>Pseudomonadati</taxon>
        <taxon>Bacteroidota</taxon>
        <taxon>Saprospiria</taxon>
        <taxon>Saprospirales</taxon>
        <taxon>Lewinellaceae</taxon>
        <taxon>Neolewinella</taxon>
    </lineage>
</organism>
<keyword evidence="2" id="KW-0472">Membrane</keyword>
<protein>
    <recommendedName>
        <fullName evidence="3">Mannosyl-glycoprotein endo-beta-N-acetylglucosamidase-like domain-containing protein</fullName>
    </recommendedName>
</protein>
<keyword evidence="1" id="KW-0378">Hydrolase</keyword>
<keyword evidence="2" id="KW-1133">Transmembrane helix</keyword>
<dbReference type="AlphaFoldDB" id="A0A2G0CJ65"/>
<dbReference type="Proteomes" id="UP000226437">
    <property type="component" value="Unassembled WGS sequence"/>
</dbReference>
<evidence type="ECO:0000313" key="4">
    <source>
        <dbReference type="EMBL" id="PHL00014.1"/>
    </source>
</evidence>
<dbReference type="InterPro" id="IPR051056">
    <property type="entry name" value="Glycosyl_Hydrolase_73"/>
</dbReference>
<dbReference type="Pfam" id="PF01832">
    <property type="entry name" value="Glucosaminidase"/>
    <property type="match status" value="1"/>
</dbReference>
<keyword evidence="2" id="KW-0812">Transmembrane</keyword>
<feature type="transmembrane region" description="Helical" evidence="2">
    <location>
        <begin position="26"/>
        <end position="45"/>
    </location>
</feature>
<evidence type="ECO:0000256" key="2">
    <source>
        <dbReference type="SAM" id="Phobius"/>
    </source>
</evidence>
<evidence type="ECO:0000256" key="1">
    <source>
        <dbReference type="ARBA" id="ARBA00022801"/>
    </source>
</evidence>
<dbReference type="PANTHER" id="PTHR33308">
    <property type="entry name" value="PEPTIDOGLYCAN HYDROLASE FLGJ"/>
    <property type="match status" value="1"/>
</dbReference>
<dbReference type="InterPro" id="IPR002901">
    <property type="entry name" value="MGlyc_endo_b_GlcNAc-like_dom"/>
</dbReference>
<reference evidence="4 5" key="1">
    <citation type="submission" date="2017-10" db="EMBL/GenBank/DDBJ databases">
        <title>The draft genome sequence of Lewinella marina KCTC 32374.</title>
        <authorList>
            <person name="Wang K."/>
        </authorList>
    </citation>
    <scope>NUCLEOTIDE SEQUENCE [LARGE SCALE GENOMIC DNA]</scope>
    <source>
        <strain evidence="4 5">MKG-38</strain>
    </source>
</reference>
<dbReference type="PANTHER" id="PTHR33308:SF9">
    <property type="entry name" value="PEPTIDOGLYCAN HYDROLASE FLGJ"/>
    <property type="match status" value="1"/>
</dbReference>
<evidence type="ECO:0000313" key="5">
    <source>
        <dbReference type="Proteomes" id="UP000226437"/>
    </source>
</evidence>
<dbReference type="Gene3D" id="1.10.530.10">
    <property type="match status" value="1"/>
</dbReference>
<sequence>MPARPSTSSREADQARARWIEFLRNYGLELILLLFILYVCLNRGLAVEVAIHDAQPAAAGATVSEAGLGNWFATLTNRALGGVVRQEERTEVVDLAEPDAGADDFNSVAETDDPAPHISNLTLVLSPDYGERKGLSPHIVAAKRKRVSDYLRSYAPAARREMEEFGIPASITLAQALLESNAGDSKLAVDSNNHFGIKCRTKCLGCTCRNYGDDTRYDMFRVFDSVADSYREHSILLTSSRYARLHNYGRDYRKWAHGLKACGYATDPRYAEKLITIIENLELDRYDALAR</sequence>
<proteinExistence type="predicted"/>
<dbReference type="GO" id="GO:0004040">
    <property type="term" value="F:amidase activity"/>
    <property type="evidence" value="ECO:0007669"/>
    <property type="project" value="InterPro"/>
</dbReference>
<evidence type="ECO:0000259" key="3">
    <source>
        <dbReference type="SMART" id="SM00047"/>
    </source>
</evidence>
<dbReference type="OrthoDB" id="977752at2"/>
<accession>A0A2G0CJ65</accession>
<keyword evidence="5" id="KW-1185">Reference proteome</keyword>
<comment type="caution">
    <text evidence="4">The sequence shown here is derived from an EMBL/GenBank/DDBJ whole genome shotgun (WGS) entry which is preliminary data.</text>
</comment>
<feature type="domain" description="Mannosyl-glycoprotein endo-beta-N-acetylglucosamidase-like" evidence="3">
    <location>
        <begin position="138"/>
        <end position="287"/>
    </location>
</feature>
<gene>
    <name evidence="4" type="ORF">CGL56_02925</name>
</gene>